<gene>
    <name evidence="3" type="ORF">J1N35_035222</name>
</gene>
<evidence type="ECO:0000256" key="1">
    <source>
        <dbReference type="SAM" id="MobiDB-lite"/>
    </source>
</evidence>
<comment type="caution">
    <text evidence="3">The sequence shown here is derived from an EMBL/GenBank/DDBJ whole genome shotgun (WGS) entry which is preliminary data.</text>
</comment>
<evidence type="ECO:0000313" key="4">
    <source>
        <dbReference type="Proteomes" id="UP000828251"/>
    </source>
</evidence>
<dbReference type="AlphaFoldDB" id="A0A9D3ZRA2"/>
<accession>A0A9D3ZRA2</accession>
<keyword evidence="4" id="KW-1185">Reference proteome</keyword>
<evidence type="ECO:0000313" key="3">
    <source>
        <dbReference type="EMBL" id="KAH1057157.1"/>
    </source>
</evidence>
<reference evidence="3 4" key="1">
    <citation type="journal article" date="2021" name="Plant Biotechnol. J.">
        <title>Multi-omics assisted identification of the key and species-specific regulatory components of drought-tolerant mechanisms in Gossypium stocksii.</title>
        <authorList>
            <person name="Yu D."/>
            <person name="Ke L."/>
            <person name="Zhang D."/>
            <person name="Wu Y."/>
            <person name="Sun Y."/>
            <person name="Mei J."/>
            <person name="Sun J."/>
            <person name="Sun Y."/>
        </authorList>
    </citation>
    <scope>NUCLEOTIDE SEQUENCE [LARGE SCALE GENOMIC DNA]</scope>
    <source>
        <strain evidence="4">cv. E1</strain>
        <tissue evidence="3">Leaf</tissue>
    </source>
</reference>
<dbReference type="Pfam" id="PF10536">
    <property type="entry name" value="PMD"/>
    <property type="match status" value="1"/>
</dbReference>
<dbReference type="OrthoDB" id="1001962at2759"/>
<feature type="domain" description="Aminotransferase-like plant mobile" evidence="2">
    <location>
        <begin position="36"/>
        <end position="111"/>
    </location>
</feature>
<name>A0A9D3ZRA2_9ROSI</name>
<dbReference type="InterPro" id="IPR019557">
    <property type="entry name" value="AminoTfrase-like_pln_mobile"/>
</dbReference>
<dbReference type="Proteomes" id="UP000828251">
    <property type="component" value="Unassembled WGS sequence"/>
</dbReference>
<proteinExistence type="predicted"/>
<feature type="compositionally biased region" description="Polar residues" evidence="1">
    <location>
        <begin position="1"/>
        <end position="14"/>
    </location>
</feature>
<protein>
    <recommendedName>
        <fullName evidence="2">Aminotransferase-like plant mobile domain-containing protein</fullName>
    </recommendedName>
</protein>
<sequence>MGLVANTVSTSQSGRPIHVSEGDKNHELSCVRLPDELEDIRLLLDQRLKIEFEWVPYVDLEIISYIPLKVLDNQEMWDTNVPLIVNATVEMHELDWVLQQFGYRQRIPPLPRDIKELHKVDIRGKNDGD</sequence>
<organism evidence="3 4">
    <name type="scientific">Gossypium stocksii</name>
    <dbReference type="NCBI Taxonomy" id="47602"/>
    <lineage>
        <taxon>Eukaryota</taxon>
        <taxon>Viridiplantae</taxon>
        <taxon>Streptophyta</taxon>
        <taxon>Embryophyta</taxon>
        <taxon>Tracheophyta</taxon>
        <taxon>Spermatophyta</taxon>
        <taxon>Magnoliopsida</taxon>
        <taxon>eudicotyledons</taxon>
        <taxon>Gunneridae</taxon>
        <taxon>Pentapetalae</taxon>
        <taxon>rosids</taxon>
        <taxon>malvids</taxon>
        <taxon>Malvales</taxon>
        <taxon>Malvaceae</taxon>
        <taxon>Malvoideae</taxon>
        <taxon>Gossypium</taxon>
    </lineage>
</organism>
<evidence type="ECO:0000259" key="2">
    <source>
        <dbReference type="Pfam" id="PF10536"/>
    </source>
</evidence>
<feature type="region of interest" description="Disordered" evidence="1">
    <location>
        <begin position="1"/>
        <end position="21"/>
    </location>
</feature>
<dbReference type="EMBL" id="JAIQCV010000010">
    <property type="protein sequence ID" value="KAH1057157.1"/>
    <property type="molecule type" value="Genomic_DNA"/>
</dbReference>